<evidence type="ECO:0000313" key="2">
    <source>
        <dbReference type="Proteomes" id="UP001228044"/>
    </source>
</evidence>
<name>A0ABT8DMV1_9BURK</name>
<dbReference type="RefSeq" id="WP_290358015.1">
    <property type="nucleotide sequence ID" value="NZ_JAUHHC010000001.1"/>
</dbReference>
<evidence type="ECO:0000313" key="1">
    <source>
        <dbReference type="EMBL" id="MDN3919721.1"/>
    </source>
</evidence>
<dbReference type="EMBL" id="JAUHHC010000001">
    <property type="protein sequence ID" value="MDN3919721.1"/>
    <property type="molecule type" value="Genomic_DNA"/>
</dbReference>
<organism evidence="1 2">
    <name type="scientific">Roseateles violae</name>
    <dbReference type="NCBI Taxonomy" id="3058042"/>
    <lineage>
        <taxon>Bacteria</taxon>
        <taxon>Pseudomonadati</taxon>
        <taxon>Pseudomonadota</taxon>
        <taxon>Betaproteobacteria</taxon>
        <taxon>Burkholderiales</taxon>
        <taxon>Sphaerotilaceae</taxon>
        <taxon>Roseateles</taxon>
    </lineage>
</organism>
<gene>
    <name evidence="1" type="ORF">QWJ38_05415</name>
</gene>
<protein>
    <submittedName>
        <fullName evidence="1">Uncharacterized protein</fullName>
    </submittedName>
</protein>
<proteinExistence type="predicted"/>
<sequence>MRSNVALLRGLLEQAREGSSLMLPRLEPHPAALVVGLAGVAIGIASVRVESLPWRSELGWLGLALTVIGMLMHQLMQRPGVGWRLDLAARRAEPVGQDGVSTQLDGEGWSLLCLAGAKRRSLALELRHVDGGRPLRLFQTRGGAGREEHGLTSQLADRLAERLGVRREGLSL</sequence>
<accession>A0ABT8DMV1</accession>
<keyword evidence="2" id="KW-1185">Reference proteome</keyword>
<reference evidence="1 2" key="1">
    <citation type="submission" date="2023-06" db="EMBL/GenBank/DDBJ databases">
        <title>Pelomonas sp. PFR6 16S ribosomal RNA gene Genome sequencing and assembly.</title>
        <authorList>
            <person name="Woo H."/>
        </authorList>
    </citation>
    <scope>NUCLEOTIDE SEQUENCE [LARGE SCALE GENOMIC DNA]</scope>
    <source>
        <strain evidence="1 2">PFR6</strain>
    </source>
</reference>
<comment type="caution">
    <text evidence="1">The sequence shown here is derived from an EMBL/GenBank/DDBJ whole genome shotgun (WGS) entry which is preliminary data.</text>
</comment>
<dbReference type="Proteomes" id="UP001228044">
    <property type="component" value="Unassembled WGS sequence"/>
</dbReference>